<evidence type="ECO:0000313" key="3">
    <source>
        <dbReference type="Proteomes" id="UP000187209"/>
    </source>
</evidence>
<dbReference type="PROSITE" id="PS51154">
    <property type="entry name" value="MACRO"/>
    <property type="match status" value="1"/>
</dbReference>
<dbReference type="Proteomes" id="UP000187209">
    <property type="component" value="Unassembled WGS sequence"/>
</dbReference>
<keyword evidence="3" id="KW-1185">Reference proteome</keyword>
<accession>A0A1R2D1W1</accession>
<evidence type="ECO:0000313" key="2">
    <source>
        <dbReference type="EMBL" id="OMJ95221.1"/>
    </source>
</evidence>
<dbReference type="AlphaFoldDB" id="A0A1R2D1W1"/>
<feature type="domain" description="Macro" evidence="1">
    <location>
        <begin position="3"/>
        <end position="190"/>
    </location>
</feature>
<sequence length="222" mass="24566">MSSREVCEFTYKGISFSVIQGNIIDENVDVGVSPSNEGLSPGPGVAGAIFTKGGYEIANQCKEYIENNRRISTTTVVKTGAGALPWKAILHAVGPVYRTGNHWEEKSLEKTILNCFLEAGKINACSMALPAISAGNFGFPKKLCARITIKTAKNWADECDQRRNTLKVVRFIGLHFDIVHLLESELQEFRSNPSDYGKSDTNKFDGIKNDEQSYRTKCCEIF</sequence>
<dbReference type="Gene3D" id="3.40.220.10">
    <property type="entry name" value="Leucine Aminopeptidase, subunit E, domain 1"/>
    <property type="match status" value="1"/>
</dbReference>
<dbReference type="InterPro" id="IPR043472">
    <property type="entry name" value="Macro_dom-like"/>
</dbReference>
<dbReference type="EMBL" id="MPUH01000015">
    <property type="protein sequence ID" value="OMJ95221.1"/>
    <property type="molecule type" value="Genomic_DNA"/>
</dbReference>
<organism evidence="2 3">
    <name type="scientific">Stentor coeruleus</name>
    <dbReference type="NCBI Taxonomy" id="5963"/>
    <lineage>
        <taxon>Eukaryota</taxon>
        <taxon>Sar</taxon>
        <taxon>Alveolata</taxon>
        <taxon>Ciliophora</taxon>
        <taxon>Postciliodesmatophora</taxon>
        <taxon>Heterotrichea</taxon>
        <taxon>Heterotrichida</taxon>
        <taxon>Stentoridae</taxon>
        <taxon>Stentor</taxon>
    </lineage>
</organism>
<dbReference type="PANTHER" id="PTHR11106:SF111">
    <property type="entry name" value="MACRO DOMAIN-CONTAINING PROTEIN"/>
    <property type="match status" value="1"/>
</dbReference>
<dbReference type="Pfam" id="PF01661">
    <property type="entry name" value="Macro"/>
    <property type="match status" value="1"/>
</dbReference>
<proteinExistence type="predicted"/>
<name>A0A1R2D1W1_9CILI</name>
<gene>
    <name evidence="2" type="ORF">SteCoe_1430</name>
</gene>
<dbReference type="InterPro" id="IPR002589">
    <property type="entry name" value="Macro_dom"/>
</dbReference>
<protein>
    <recommendedName>
        <fullName evidence="1">Macro domain-containing protein</fullName>
    </recommendedName>
</protein>
<evidence type="ECO:0000259" key="1">
    <source>
        <dbReference type="PROSITE" id="PS51154"/>
    </source>
</evidence>
<reference evidence="2 3" key="1">
    <citation type="submission" date="2016-11" db="EMBL/GenBank/DDBJ databases">
        <title>The macronuclear genome of Stentor coeruleus: a giant cell with tiny introns.</title>
        <authorList>
            <person name="Slabodnick M."/>
            <person name="Ruby J.G."/>
            <person name="Reiff S.B."/>
            <person name="Swart E.C."/>
            <person name="Gosai S."/>
            <person name="Prabakaran S."/>
            <person name="Witkowska E."/>
            <person name="Larue G.E."/>
            <person name="Fisher S."/>
            <person name="Freeman R.M."/>
            <person name="Gunawardena J."/>
            <person name="Chu W."/>
            <person name="Stover N.A."/>
            <person name="Gregory B.D."/>
            <person name="Nowacki M."/>
            <person name="Derisi J."/>
            <person name="Roy S.W."/>
            <person name="Marshall W.F."/>
            <person name="Sood P."/>
        </authorList>
    </citation>
    <scope>NUCLEOTIDE SEQUENCE [LARGE SCALE GENOMIC DNA]</scope>
    <source>
        <strain evidence="2">WM001</strain>
    </source>
</reference>
<dbReference type="OrthoDB" id="6133115at2759"/>
<comment type="caution">
    <text evidence="2">The sequence shown here is derived from an EMBL/GenBank/DDBJ whole genome shotgun (WGS) entry which is preliminary data.</text>
</comment>
<dbReference type="SUPFAM" id="SSF52949">
    <property type="entry name" value="Macro domain-like"/>
    <property type="match status" value="1"/>
</dbReference>
<dbReference type="SMART" id="SM00506">
    <property type="entry name" value="A1pp"/>
    <property type="match status" value="1"/>
</dbReference>
<dbReference type="PANTHER" id="PTHR11106">
    <property type="entry name" value="GANGLIOSIDE INDUCED DIFFERENTIATION ASSOCIATED PROTEIN 2-RELATED"/>
    <property type="match status" value="1"/>
</dbReference>